<reference evidence="1" key="1">
    <citation type="submission" date="2021-09" db="EMBL/GenBank/DDBJ databases">
        <authorList>
            <consortium name="AG Swart"/>
            <person name="Singh M."/>
            <person name="Singh A."/>
            <person name="Seah K."/>
            <person name="Emmerich C."/>
        </authorList>
    </citation>
    <scope>NUCLEOTIDE SEQUENCE</scope>
    <source>
        <strain evidence="1">ATCC30299</strain>
    </source>
</reference>
<dbReference type="EMBL" id="CAJZBQ010000044">
    <property type="protein sequence ID" value="CAG9327567.1"/>
    <property type="molecule type" value="Genomic_DNA"/>
</dbReference>
<organism evidence="1 2">
    <name type="scientific">Blepharisma stoltei</name>
    <dbReference type="NCBI Taxonomy" id="1481888"/>
    <lineage>
        <taxon>Eukaryota</taxon>
        <taxon>Sar</taxon>
        <taxon>Alveolata</taxon>
        <taxon>Ciliophora</taxon>
        <taxon>Postciliodesmatophora</taxon>
        <taxon>Heterotrichea</taxon>
        <taxon>Heterotrichida</taxon>
        <taxon>Blepharismidae</taxon>
        <taxon>Blepharisma</taxon>
    </lineage>
</organism>
<evidence type="ECO:0000313" key="2">
    <source>
        <dbReference type="Proteomes" id="UP001162131"/>
    </source>
</evidence>
<comment type="caution">
    <text evidence="1">The sequence shown here is derived from an EMBL/GenBank/DDBJ whole genome shotgun (WGS) entry which is preliminary data.</text>
</comment>
<name>A0AAU9JHT8_9CILI</name>
<dbReference type="Proteomes" id="UP001162131">
    <property type="component" value="Unassembled WGS sequence"/>
</dbReference>
<protein>
    <submittedName>
        <fullName evidence="1">Uncharacterized protein</fullName>
    </submittedName>
</protein>
<sequence>MWCILKRNYWYNGLPGHHLWRRVQKQHRAKWLHNKLDDPLEVHSSLSGIQNHKNRKDTLHIEKLVNYVIKNPLADIAPHAIAYMFYHCAKNNKLDEDLWKTLEFQALRWWTNFNDRMFYGCFYGVLRSNQLRLQTVESLQKEFNQRCLPTLKGTQCFEFIEAISYNNRTDYDAKDYMKVHLMPRLLETQGRLDFLNVPKQLMNLIDMLDRMKYYDPDIWQIVYKMLDKKTFYEIRRWKLFYDKILYLRERGIEKETGFDFSKIIERYENQYKNTADFQYFYNLEEKRNYTVHELIERAKDTPATMTWQEGEKYIKHKLPKWYFEKEEERDEELELMLEEYNFLKDRESGRIKESASSLISRN</sequence>
<dbReference type="AlphaFoldDB" id="A0AAU9JHT8"/>
<accession>A0AAU9JHT8</accession>
<keyword evidence="2" id="KW-1185">Reference proteome</keyword>
<proteinExistence type="predicted"/>
<gene>
    <name evidence="1" type="ORF">BSTOLATCC_MIC44200</name>
</gene>
<evidence type="ECO:0000313" key="1">
    <source>
        <dbReference type="EMBL" id="CAG9327567.1"/>
    </source>
</evidence>